<keyword evidence="1 2" id="KW-0597">Phosphoprotein</keyword>
<evidence type="ECO:0000313" key="5">
    <source>
        <dbReference type="Proteomes" id="UP000534783"/>
    </source>
</evidence>
<dbReference type="Pfam" id="PF00072">
    <property type="entry name" value="Response_reg"/>
    <property type="match status" value="1"/>
</dbReference>
<feature type="modified residue" description="4-aspartylphosphate" evidence="2">
    <location>
        <position position="54"/>
    </location>
</feature>
<dbReference type="GO" id="GO:0000160">
    <property type="term" value="P:phosphorelay signal transduction system"/>
    <property type="evidence" value="ECO:0007669"/>
    <property type="project" value="InterPro"/>
</dbReference>
<evidence type="ECO:0000313" key="4">
    <source>
        <dbReference type="EMBL" id="NKE72303.1"/>
    </source>
</evidence>
<gene>
    <name evidence="4" type="ORF">MNODULE_16255</name>
</gene>
<dbReference type="SMART" id="SM00448">
    <property type="entry name" value="REC"/>
    <property type="match status" value="1"/>
</dbReference>
<comment type="caution">
    <text evidence="4">The sequence shown here is derived from an EMBL/GenBank/DDBJ whole genome shotgun (WGS) entry which is preliminary data.</text>
</comment>
<dbReference type="EMBL" id="VTOW01000003">
    <property type="protein sequence ID" value="NKE72303.1"/>
    <property type="molecule type" value="Genomic_DNA"/>
</dbReference>
<dbReference type="Gene3D" id="3.40.50.2300">
    <property type="match status" value="1"/>
</dbReference>
<evidence type="ECO:0000259" key="3">
    <source>
        <dbReference type="PROSITE" id="PS50110"/>
    </source>
</evidence>
<evidence type="ECO:0000256" key="2">
    <source>
        <dbReference type="PROSITE-ProRule" id="PRU00169"/>
    </source>
</evidence>
<sequence length="124" mass="13837">MKKKVLVVDDSATMRSLLVSTLEEIDGIETVQASNGFEALKALPMQSFDLVLTDINMPEINGLEIVHFIKNNETYRNIPLVIVSTEHGQADIQKGLALGAQKYITKPFDPEQVKRTVKELLNVK</sequence>
<evidence type="ECO:0000256" key="1">
    <source>
        <dbReference type="ARBA" id="ARBA00022553"/>
    </source>
</evidence>
<accession>A0A7X6DSM4</accession>
<dbReference type="InterPro" id="IPR001789">
    <property type="entry name" value="Sig_transdc_resp-reg_receiver"/>
</dbReference>
<protein>
    <submittedName>
        <fullName evidence="4">Response regulator</fullName>
    </submittedName>
</protein>
<dbReference type="RefSeq" id="WP_168061814.1">
    <property type="nucleotide sequence ID" value="NZ_VTOW01000003.1"/>
</dbReference>
<keyword evidence="5" id="KW-1185">Reference proteome</keyword>
<dbReference type="PANTHER" id="PTHR44591:SF25">
    <property type="entry name" value="CHEMOTAXIS TWO-COMPONENT RESPONSE REGULATOR"/>
    <property type="match status" value="1"/>
</dbReference>
<reference evidence="4 5" key="1">
    <citation type="journal article" date="2020" name="Nature">
        <title>Bacterial chemolithoautotrophy via manganese oxidation.</title>
        <authorList>
            <person name="Yu H."/>
            <person name="Leadbetter J.R."/>
        </authorList>
    </citation>
    <scope>NUCLEOTIDE SEQUENCE [LARGE SCALE GENOMIC DNA]</scope>
    <source>
        <strain evidence="4 5">Mn-1</strain>
    </source>
</reference>
<dbReference type="InterPro" id="IPR050595">
    <property type="entry name" value="Bact_response_regulator"/>
</dbReference>
<feature type="domain" description="Response regulatory" evidence="3">
    <location>
        <begin position="4"/>
        <end position="121"/>
    </location>
</feature>
<dbReference type="SUPFAM" id="SSF52172">
    <property type="entry name" value="CheY-like"/>
    <property type="match status" value="1"/>
</dbReference>
<dbReference type="InterPro" id="IPR011006">
    <property type="entry name" value="CheY-like_superfamily"/>
</dbReference>
<organism evidence="4 5">
    <name type="scientific">Candidatus Manganitrophus noduliformans</name>
    <dbReference type="NCBI Taxonomy" id="2606439"/>
    <lineage>
        <taxon>Bacteria</taxon>
        <taxon>Pseudomonadati</taxon>
        <taxon>Nitrospirota</taxon>
        <taxon>Nitrospiria</taxon>
        <taxon>Candidatus Troglogloeales</taxon>
        <taxon>Candidatus Manganitrophaceae</taxon>
        <taxon>Candidatus Manganitrophus</taxon>
    </lineage>
</organism>
<proteinExistence type="predicted"/>
<dbReference type="AlphaFoldDB" id="A0A7X6DSM4"/>
<dbReference type="PANTHER" id="PTHR44591">
    <property type="entry name" value="STRESS RESPONSE REGULATOR PROTEIN 1"/>
    <property type="match status" value="1"/>
</dbReference>
<name>A0A7X6DSM4_9BACT</name>
<dbReference type="PROSITE" id="PS50110">
    <property type="entry name" value="RESPONSE_REGULATORY"/>
    <property type="match status" value="1"/>
</dbReference>
<dbReference type="Proteomes" id="UP000534783">
    <property type="component" value="Unassembled WGS sequence"/>
</dbReference>